<dbReference type="PANTHER" id="PTHR43226:SF4">
    <property type="entry name" value="XAA-PRO AMINOPEPTIDASE 3"/>
    <property type="match status" value="1"/>
</dbReference>
<reference evidence="7" key="1">
    <citation type="journal article" date="2022" name="DNA Res.">
        <title>Genome analysis of five recently described species of the CUG-Ser clade uncovers Candida theae as a new hybrid lineage with pathogenic potential in the Candida parapsilosis species complex.</title>
        <authorList>
            <person name="Mixao V."/>
            <person name="Del Olmo V."/>
            <person name="Hegedusova E."/>
            <person name="Saus E."/>
            <person name="Pryszcz L."/>
            <person name="Cillingova A."/>
            <person name="Nosek J."/>
            <person name="Gabaldon T."/>
        </authorList>
    </citation>
    <scope>NUCLEOTIDE SEQUENCE</scope>
    <source>
        <strain evidence="7">CBS 10844</strain>
    </source>
</reference>
<dbReference type="EMBL" id="JAHUZD010000025">
    <property type="protein sequence ID" value="KAI3406152.2"/>
    <property type="molecule type" value="Genomic_DNA"/>
</dbReference>
<protein>
    <submittedName>
        <fullName evidence="7">ICP55</fullName>
    </submittedName>
</protein>
<comment type="caution">
    <text evidence="7">The sequence shown here is derived from an EMBL/GenBank/DDBJ whole genome shotgun (WGS) entry which is preliminary data.</text>
</comment>
<dbReference type="InterPro" id="IPR029149">
    <property type="entry name" value="Creatin/AminoP/Spt16_N"/>
</dbReference>
<keyword evidence="3" id="KW-0479">Metal-binding</keyword>
<dbReference type="GO" id="GO:0005739">
    <property type="term" value="C:mitochondrion"/>
    <property type="evidence" value="ECO:0007669"/>
    <property type="project" value="TreeGrafter"/>
</dbReference>
<dbReference type="RefSeq" id="XP_049181897.1">
    <property type="nucleotide sequence ID" value="XM_049326960.1"/>
</dbReference>
<dbReference type="GO" id="GO:0006508">
    <property type="term" value="P:proteolysis"/>
    <property type="evidence" value="ECO:0007669"/>
    <property type="project" value="TreeGrafter"/>
</dbReference>
<dbReference type="InterPro" id="IPR052433">
    <property type="entry name" value="X-Pro_dipept-like"/>
</dbReference>
<gene>
    <name evidence="7" type="ORF">KGF56_000994</name>
</gene>
<dbReference type="GeneID" id="73378611"/>
<dbReference type="GO" id="GO:0030145">
    <property type="term" value="F:manganese ion binding"/>
    <property type="evidence" value="ECO:0007669"/>
    <property type="project" value="InterPro"/>
</dbReference>
<dbReference type="InterPro" id="IPR007865">
    <property type="entry name" value="Aminopep_P_N"/>
</dbReference>
<dbReference type="SMART" id="SM01011">
    <property type="entry name" value="AMP_N"/>
    <property type="match status" value="1"/>
</dbReference>
<dbReference type="Gene3D" id="3.90.230.10">
    <property type="entry name" value="Creatinase/methionine aminopeptidase superfamily"/>
    <property type="match status" value="1"/>
</dbReference>
<keyword evidence="5" id="KW-0464">Manganese</keyword>
<dbReference type="SUPFAM" id="SSF55920">
    <property type="entry name" value="Creatinase/aminopeptidase"/>
    <property type="match status" value="1"/>
</dbReference>
<dbReference type="Gene3D" id="3.40.350.10">
    <property type="entry name" value="Creatinase/prolidase N-terminal domain"/>
    <property type="match status" value="1"/>
</dbReference>
<comment type="similarity">
    <text evidence="2">Belongs to the peptidase M24B family.</text>
</comment>
<dbReference type="Proteomes" id="UP001202479">
    <property type="component" value="Unassembled WGS sequence"/>
</dbReference>
<dbReference type="InterPro" id="IPR036005">
    <property type="entry name" value="Creatinase/aminopeptidase-like"/>
</dbReference>
<proteinExistence type="inferred from homology"/>
<evidence type="ECO:0000256" key="5">
    <source>
        <dbReference type="ARBA" id="ARBA00023211"/>
    </source>
</evidence>
<accession>A0AAI9T0G3</accession>
<dbReference type="Pfam" id="PF00557">
    <property type="entry name" value="Peptidase_M24"/>
    <property type="match status" value="1"/>
</dbReference>
<dbReference type="InterPro" id="IPR000994">
    <property type="entry name" value="Pept_M24"/>
</dbReference>
<evidence type="ECO:0000256" key="3">
    <source>
        <dbReference type="ARBA" id="ARBA00022723"/>
    </source>
</evidence>
<evidence type="ECO:0000256" key="4">
    <source>
        <dbReference type="ARBA" id="ARBA00022801"/>
    </source>
</evidence>
<dbReference type="SUPFAM" id="SSF53092">
    <property type="entry name" value="Creatinase/prolidase N-terminal domain"/>
    <property type="match status" value="1"/>
</dbReference>
<evidence type="ECO:0000256" key="2">
    <source>
        <dbReference type="ARBA" id="ARBA00008766"/>
    </source>
</evidence>
<feature type="domain" description="Aminopeptidase P N-terminal" evidence="6">
    <location>
        <begin position="62"/>
        <end position="201"/>
    </location>
</feature>
<name>A0AAI9T0G3_9ASCO</name>
<keyword evidence="8" id="KW-1185">Reference proteome</keyword>
<evidence type="ECO:0000256" key="1">
    <source>
        <dbReference type="ARBA" id="ARBA00001936"/>
    </source>
</evidence>
<organism evidence="7 8">
    <name type="scientific">Candida oxycetoniae</name>
    <dbReference type="NCBI Taxonomy" id="497107"/>
    <lineage>
        <taxon>Eukaryota</taxon>
        <taxon>Fungi</taxon>
        <taxon>Dikarya</taxon>
        <taxon>Ascomycota</taxon>
        <taxon>Saccharomycotina</taxon>
        <taxon>Pichiomycetes</taxon>
        <taxon>Debaryomycetaceae</taxon>
        <taxon>Candida/Lodderomyces clade</taxon>
        <taxon>Candida</taxon>
    </lineage>
</organism>
<sequence length="525" mass="58539">MSRLGTNYRGLGMKNLSAYTRTCFRRFITLKTRPKTDVKLGQPSYETRNHILPTPGNLTPGISAIEYFQRRLKLAAQLPDKSLAIIVGNTTKFSSGSVFYDFQQDNDLYYLTGWLEPDTVMVLEKKGSHGRDEDVALHLLVPPKNPSREQWEGSKTGLEGACEFFNADNVEDVSKAASYIKSLISRNNTIFYDSKYQAKPATESLFKSFFDFGGGKGNDSMMLNDIILKSGKSINPLRKVIDRLRSVKSCAEIEVMHAAGQISSRAFNKAMGKVASESPIQTEKTLAKYLEYQFVKGGCDKQAYIPVVASGPNALTIHYTRNDDLLYQDELVSVDAGGKLGGYCSDISRAWPNSSKGFSEPQRDIYQAVLNTNRSCIDLCHEGSNYSFHDIHEFSVRCLRKELQNITGFQNVTYQDIRVLYPHFIGHHLGLDLHDVPSVSRNERFVEGNVITIEPGLYIPENSSWPKHFQGIGVRVEDDIVVGKTSDEIINLSSGCVKEIADIESLIRNGVSTPGIDAELVVLDI</sequence>
<dbReference type="Pfam" id="PF05195">
    <property type="entry name" value="AMP_N"/>
    <property type="match status" value="1"/>
</dbReference>
<keyword evidence="4" id="KW-0378">Hydrolase</keyword>
<dbReference type="AlphaFoldDB" id="A0AAI9T0G3"/>
<evidence type="ECO:0000313" key="8">
    <source>
        <dbReference type="Proteomes" id="UP001202479"/>
    </source>
</evidence>
<dbReference type="GO" id="GO:0070006">
    <property type="term" value="F:metalloaminopeptidase activity"/>
    <property type="evidence" value="ECO:0007669"/>
    <property type="project" value="InterPro"/>
</dbReference>
<dbReference type="PANTHER" id="PTHR43226">
    <property type="entry name" value="XAA-PRO AMINOPEPTIDASE 3"/>
    <property type="match status" value="1"/>
</dbReference>
<evidence type="ECO:0000313" key="7">
    <source>
        <dbReference type="EMBL" id="KAI3406152.2"/>
    </source>
</evidence>
<evidence type="ECO:0000259" key="6">
    <source>
        <dbReference type="SMART" id="SM01011"/>
    </source>
</evidence>
<comment type="cofactor">
    <cofactor evidence="1">
        <name>Mn(2+)</name>
        <dbReference type="ChEBI" id="CHEBI:29035"/>
    </cofactor>
</comment>